<proteinExistence type="predicted"/>
<evidence type="ECO:0000313" key="6">
    <source>
        <dbReference type="Proteomes" id="UP000214746"/>
    </source>
</evidence>
<evidence type="ECO:0000256" key="3">
    <source>
        <dbReference type="ARBA" id="ARBA00023180"/>
    </source>
</evidence>
<keyword evidence="2" id="KW-0808">Transferase</keyword>
<dbReference type="Pfam" id="PF04577">
    <property type="entry name" value="Glyco_transf_61"/>
    <property type="match status" value="1"/>
</dbReference>
<accession>A0A2W1NS84</accession>
<reference evidence="5" key="1">
    <citation type="submission" date="2018-06" db="EMBL/GenBank/DDBJ databases">
        <title>Paenibacillus xerothermodurans sp. nov. an extremely dry heat resistant spore forming bacterium isolated from the soil of Cape Canaveral, Florida.</title>
        <authorList>
            <person name="Seuylemezian A."/>
            <person name="Kaur N."/>
            <person name="Patil P."/>
            <person name="Patil P."/>
            <person name="Mayilraj S."/>
            <person name="Vaishampayan P."/>
        </authorList>
    </citation>
    <scope>NUCLEOTIDE SEQUENCE [LARGE SCALE GENOMIC DNA]</scope>
    <source>
        <strain evidence="5">ATCC 27380</strain>
    </source>
</reference>
<name>A0A2W1NS84_PAEXE</name>
<comment type="caution">
    <text evidence="5">The sequence shown here is derived from an EMBL/GenBank/DDBJ whole genome shotgun (WGS) entry which is preliminary data.</text>
</comment>
<dbReference type="OrthoDB" id="182122at2"/>
<organism evidence="5 6">
    <name type="scientific">Paenibacillus xerothermodurans</name>
    <dbReference type="NCBI Taxonomy" id="1977292"/>
    <lineage>
        <taxon>Bacteria</taxon>
        <taxon>Bacillati</taxon>
        <taxon>Bacillota</taxon>
        <taxon>Bacilli</taxon>
        <taxon>Bacillales</taxon>
        <taxon>Paenibacillaceae</taxon>
        <taxon>Paenibacillus</taxon>
    </lineage>
</organism>
<evidence type="ECO:0000256" key="2">
    <source>
        <dbReference type="ARBA" id="ARBA00022679"/>
    </source>
</evidence>
<evidence type="ECO:0000259" key="4">
    <source>
        <dbReference type="Pfam" id="PF04577"/>
    </source>
</evidence>
<dbReference type="EMBL" id="NHRJ02000006">
    <property type="protein sequence ID" value="PZE20616.1"/>
    <property type="molecule type" value="Genomic_DNA"/>
</dbReference>
<dbReference type="InterPro" id="IPR049625">
    <property type="entry name" value="Glyco_transf_61_cat"/>
</dbReference>
<keyword evidence="3" id="KW-0325">Glycoprotein</keyword>
<dbReference type="RefSeq" id="WP_089200369.1">
    <property type="nucleotide sequence ID" value="NZ_NHRJ02000006.1"/>
</dbReference>
<gene>
    <name evidence="5" type="ORF">CBW46_012680</name>
</gene>
<dbReference type="InterPro" id="IPR007657">
    <property type="entry name" value="Glycosyltransferase_61"/>
</dbReference>
<keyword evidence="6" id="KW-1185">Reference proteome</keyword>
<dbReference type="AlphaFoldDB" id="A0A2W1NS84"/>
<dbReference type="Proteomes" id="UP000214746">
    <property type="component" value="Unassembled WGS sequence"/>
</dbReference>
<sequence>MAAEYDRNRQKAPDHYFCHTREWARQSGLNMYTTYIPLCVESRHPVFVAVIPDGRVWGDSGTVITPDNYLLWDVSYHWTEDPLLHPVFREAALPEVRHVPGSLAVLNTVGSANYYHWMYDVLPRILLLRMSGVHVDTYLIGCNPRPFQLETLAAFGISPHHVVPSEPFLHIQADRLIVPALRRGERWAYSCLRNTFARFHHGTTAARRIYISRAGVGWRTVVNEAQVASLLSSCGFETVYPEAMPVREQVRLFSSAQMVISSTGSALTNLTFSKRGTKVLEFFSPHFLPSEIKQICLYGGLRHWSMICKAVRPRAFADSSNYWPGCDNVEVNLSELSHLLQQMGVKTQP</sequence>
<dbReference type="PANTHER" id="PTHR20961">
    <property type="entry name" value="GLYCOSYLTRANSFERASE"/>
    <property type="match status" value="1"/>
</dbReference>
<evidence type="ECO:0000313" key="5">
    <source>
        <dbReference type="EMBL" id="PZE20616.1"/>
    </source>
</evidence>
<dbReference type="GO" id="GO:0016757">
    <property type="term" value="F:glycosyltransferase activity"/>
    <property type="evidence" value="ECO:0007669"/>
    <property type="project" value="UniProtKB-KW"/>
</dbReference>
<evidence type="ECO:0000256" key="1">
    <source>
        <dbReference type="ARBA" id="ARBA00022676"/>
    </source>
</evidence>
<feature type="domain" description="Glycosyltransferase 61 catalytic" evidence="4">
    <location>
        <begin position="114"/>
        <end position="280"/>
    </location>
</feature>
<keyword evidence="1" id="KW-0328">Glycosyltransferase</keyword>
<protein>
    <submittedName>
        <fullName evidence="5">Glycosyltransferase family 61 protein</fullName>
    </submittedName>
</protein>